<dbReference type="InterPro" id="IPR000195">
    <property type="entry name" value="Rab-GAP-TBC_dom"/>
</dbReference>
<dbReference type="PROSITE" id="PS50119">
    <property type="entry name" value="ZF_BBOX"/>
    <property type="match status" value="1"/>
</dbReference>
<dbReference type="EMBL" id="LGRX02008884">
    <property type="protein sequence ID" value="KAK3272594.1"/>
    <property type="molecule type" value="Genomic_DNA"/>
</dbReference>
<evidence type="ECO:0000256" key="1">
    <source>
        <dbReference type="PROSITE-ProRule" id="PRU00024"/>
    </source>
</evidence>
<dbReference type="InterPro" id="IPR038214">
    <property type="entry name" value="WPP_sf"/>
</dbReference>
<proteinExistence type="predicted"/>
<dbReference type="Pfam" id="PF00566">
    <property type="entry name" value="RabGAP-TBC"/>
    <property type="match status" value="1"/>
</dbReference>
<dbReference type="GO" id="GO:0008270">
    <property type="term" value="F:zinc ion binding"/>
    <property type="evidence" value="ECO:0007669"/>
    <property type="project" value="UniProtKB-KW"/>
</dbReference>
<accession>A0AAE0G6Q6</accession>
<evidence type="ECO:0000313" key="4">
    <source>
        <dbReference type="EMBL" id="KAK3272594.1"/>
    </source>
</evidence>
<organism evidence="4 5">
    <name type="scientific">Cymbomonas tetramitiformis</name>
    <dbReference type="NCBI Taxonomy" id="36881"/>
    <lineage>
        <taxon>Eukaryota</taxon>
        <taxon>Viridiplantae</taxon>
        <taxon>Chlorophyta</taxon>
        <taxon>Pyramimonadophyceae</taxon>
        <taxon>Pyramimonadales</taxon>
        <taxon>Pyramimonadaceae</taxon>
        <taxon>Cymbomonas</taxon>
    </lineage>
</organism>
<dbReference type="InterPro" id="IPR035969">
    <property type="entry name" value="Rab-GAP_TBC_sf"/>
</dbReference>
<keyword evidence="1" id="KW-0863">Zinc-finger</keyword>
<comment type="caution">
    <text evidence="4">The sequence shown here is derived from an EMBL/GenBank/DDBJ whole genome shotgun (WGS) entry which is preliminary data.</text>
</comment>
<evidence type="ECO:0000313" key="5">
    <source>
        <dbReference type="Proteomes" id="UP001190700"/>
    </source>
</evidence>
<protein>
    <recommendedName>
        <fullName evidence="3">B box-type domain-containing protein</fullName>
    </recommendedName>
</protein>
<keyword evidence="1" id="KW-0479">Metal-binding</keyword>
<dbReference type="Gene3D" id="1.10.246.200">
    <property type="entry name" value="WPP domain"/>
    <property type="match status" value="1"/>
</dbReference>
<evidence type="ECO:0000256" key="2">
    <source>
        <dbReference type="SAM" id="MobiDB-lite"/>
    </source>
</evidence>
<feature type="compositionally biased region" description="Basic and acidic residues" evidence="2">
    <location>
        <begin position="430"/>
        <end position="443"/>
    </location>
</feature>
<feature type="region of interest" description="Disordered" evidence="2">
    <location>
        <begin position="430"/>
        <end position="456"/>
    </location>
</feature>
<dbReference type="InterPro" id="IPR000315">
    <property type="entry name" value="Znf_B-box"/>
</dbReference>
<sequence>MSLTSSDRKTLVDMMVKSIPPISWSLTSKTVSHDDAKKIAEGIEKTAWESASSSSGERSELLRAYTSSASKLLLADMKTRTDEVADVDQGFAHSAAFWEAEKATLIMELENGELSSGSAGIRVRTKQVLSWLSKVSREEGGTESSELKRLTPAELKRIIEMDCFRTFMDDGNRAIMRGVLEKATIPTNGEYHQAMARVYAFIMLVVDENNALELLSTMYRSPKYRLSNYWRNQAVGIAEDAHLLEDLLRSKNTALSEKLAELGCTVGSWAPKILAALGVGIVPFSALFQFFENFVIEGANFLLKFSLAMFEVLEPELNDCENVASALCLLRFNASPLDLEGKDAVEWSTKICSSVLAAAARIELPPQEELEKKREAIRNSVLKESIARASGQCEEDEDDGIHDCGICTEGLADLYCNDCGMHICEECHEEPPEGSDHITEHSTKAIMSDEEEEEDN</sequence>
<feature type="domain" description="B box-type" evidence="3">
    <location>
        <begin position="404"/>
        <end position="446"/>
    </location>
</feature>
<dbReference type="Proteomes" id="UP001190700">
    <property type="component" value="Unassembled WGS sequence"/>
</dbReference>
<gene>
    <name evidence="4" type="ORF">CYMTET_19122</name>
</gene>
<keyword evidence="5" id="KW-1185">Reference proteome</keyword>
<keyword evidence="1" id="KW-0862">Zinc</keyword>
<dbReference type="SUPFAM" id="SSF47923">
    <property type="entry name" value="Ypt/Rab-GAP domain of gyp1p"/>
    <property type="match status" value="2"/>
</dbReference>
<evidence type="ECO:0000259" key="3">
    <source>
        <dbReference type="PROSITE" id="PS50119"/>
    </source>
</evidence>
<dbReference type="Gene3D" id="1.10.472.80">
    <property type="entry name" value="Ypt/Rab-GAP domain of gyp1p, domain 3"/>
    <property type="match status" value="1"/>
</dbReference>
<name>A0AAE0G6Q6_9CHLO</name>
<reference evidence="4 5" key="1">
    <citation type="journal article" date="2015" name="Genome Biol. Evol.">
        <title>Comparative Genomics of a Bacterivorous Green Alga Reveals Evolutionary Causalities and Consequences of Phago-Mixotrophic Mode of Nutrition.</title>
        <authorList>
            <person name="Burns J.A."/>
            <person name="Paasch A."/>
            <person name="Narechania A."/>
            <person name="Kim E."/>
        </authorList>
    </citation>
    <scope>NUCLEOTIDE SEQUENCE [LARGE SCALE GENOMIC DNA]</scope>
    <source>
        <strain evidence="4 5">PLY_AMNH</strain>
    </source>
</reference>
<dbReference type="AlphaFoldDB" id="A0AAE0G6Q6"/>